<name>A0A1Q5TM99_9EURO</name>
<dbReference type="GO" id="GO:0046983">
    <property type="term" value="F:protein dimerization activity"/>
    <property type="evidence" value="ECO:0007669"/>
    <property type="project" value="InterPro"/>
</dbReference>
<feature type="domain" description="Metallo-beta-lactamase" evidence="5">
    <location>
        <begin position="88"/>
        <end position="308"/>
    </location>
</feature>
<comment type="caution">
    <text evidence="6">The sequence shown here is derived from an EMBL/GenBank/DDBJ whole genome shotgun (WGS) entry which is preliminary data.</text>
</comment>
<evidence type="ECO:0000313" key="7">
    <source>
        <dbReference type="Proteomes" id="UP000186955"/>
    </source>
</evidence>
<dbReference type="Proteomes" id="UP000186955">
    <property type="component" value="Unassembled WGS sequence"/>
</dbReference>
<evidence type="ECO:0000259" key="5">
    <source>
        <dbReference type="SMART" id="SM00849"/>
    </source>
</evidence>
<keyword evidence="1" id="KW-0479">Metal-binding</keyword>
<keyword evidence="3" id="KW-0862">Zinc</keyword>
<dbReference type="InterPro" id="IPR036527">
    <property type="entry name" value="SCP2_sterol-bd_dom_sf"/>
</dbReference>
<dbReference type="GO" id="GO:0018909">
    <property type="term" value="P:dodecyl sulfate metabolic process"/>
    <property type="evidence" value="ECO:0007669"/>
    <property type="project" value="InterPro"/>
</dbReference>
<proteinExistence type="inferred from homology"/>
<dbReference type="InterPro" id="IPR029229">
    <property type="entry name" value="Alkyl_sulf_C"/>
</dbReference>
<dbReference type="Gene3D" id="3.60.15.30">
    <property type="entry name" value="Metallo-beta-lactamase domain"/>
    <property type="match status" value="1"/>
</dbReference>
<keyword evidence="2" id="KW-0378">Hydrolase</keyword>
<dbReference type="GO" id="GO:0046872">
    <property type="term" value="F:metal ion binding"/>
    <property type="evidence" value="ECO:0007669"/>
    <property type="project" value="UniProtKB-KW"/>
</dbReference>
<keyword evidence="7" id="KW-1185">Reference proteome</keyword>
<dbReference type="CDD" id="cd07710">
    <property type="entry name" value="arylsulfatase_Sdsa1-like_MBL-fold"/>
    <property type="match status" value="1"/>
</dbReference>
<dbReference type="InterPro" id="IPR038536">
    <property type="entry name" value="Alkyl/aryl-sulf_dimr_sf"/>
</dbReference>
<dbReference type="EMBL" id="MNBE01000639">
    <property type="protein sequence ID" value="OKP01322.1"/>
    <property type="molecule type" value="Genomic_DNA"/>
</dbReference>
<dbReference type="Pfam" id="PF14864">
    <property type="entry name" value="Alkyl_sulf_C"/>
    <property type="match status" value="1"/>
</dbReference>
<dbReference type="InterPro" id="IPR036866">
    <property type="entry name" value="RibonucZ/Hydroxyglut_hydro"/>
</dbReference>
<accession>A0A1Q5TM99</accession>
<organism evidence="6 7">
    <name type="scientific">Penicillium subrubescens</name>
    <dbReference type="NCBI Taxonomy" id="1316194"/>
    <lineage>
        <taxon>Eukaryota</taxon>
        <taxon>Fungi</taxon>
        <taxon>Dikarya</taxon>
        <taxon>Ascomycota</taxon>
        <taxon>Pezizomycotina</taxon>
        <taxon>Eurotiomycetes</taxon>
        <taxon>Eurotiomycetidae</taxon>
        <taxon>Eurotiales</taxon>
        <taxon>Aspergillaceae</taxon>
        <taxon>Penicillium</taxon>
    </lineage>
</organism>
<dbReference type="Gene3D" id="1.25.40.880">
    <property type="entry name" value="Alkyl sulfatase, dimerisation domain"/>
    <property type="match status" value="1"/>
</dbReference>
<dbReference type="PANTHER" id="PTHR43223">
    <property type="entry name" value="ALKYL/ARYL-SULFATASE"/>
    <property type="match status" value="1"/>
</dbReference>
<dbReference type="SUPFAM" id="SSF56281">
    <property type="entry name" value="Metallo-hydrolase/oxidoreductase"/>
    <property type="match status" value="1"/>
</dbReference>
<evidence type="ECO:0000313" key="6">
    <source>
        <dbReference type="EMBL" id="OKP01322.1"/>
    </source>
</evidence>
<evidence type="ECO:0000256" key="3">
    <source>
        <dbReference type="ARBA" id="ARBA00022833"/>
    </source>
</evidence>
<dbReference type="Gene3D" id="3.30.1050.10">
    <property type="entry name" value="SCP2 sterol-binding domain"/>
    <property type="match status" value="1"/>
</dbReference>
<dbReference type="GO" id="GO:0018741">
    <property type="term" value="F:linear primary-alkylsulfatase activity"/>
    <property type="evidence" value="ECO:0007669"/>
    <property type="project" value="InterPro"/>
</dbReference>
<protein>
    <recommendedName>
        <fullName evidence="5">Metallo-beta-lactamase domain-containing protein</fullName>
    </recommendedName>
</protein>
<dbReference type="PANTHER" id="PTHR43223:SF1">
    <property type="entry name" value="ALKYL_ARYL-SULFATASE BDS1"/>
    <property type="match status" value="1"/>
</dbReference>
<dbReference type="FunFam" id="3.60.15.30:FF:000001">
    <property type="entry name" value="Alkyl/aryl-sulfatase BDS1"/>
    <property type="match status" value="1"/>
</dbReference>
<dbReference type="Pfam" id="PF14863">
    <property type="entry name" value="Alkyl_sulf_dimr"/>
    <property type="match status" value="1"/>
</dbReference>
<dbReference type="InterPro" id="IPR029228">
    <property type="entry name" value="Alkyl_sulf_dimr"/>
</dbReference>
<dbReference type="InterPro" id="IPR052195">
    <property type="entry name" value="Bact_Alkyl/Aryl-Sulfatase"/>
</dbReference>
<evidence type="ECO:0000256" key="4">
    <source>
        <dbReference type="ARBA" id="ARBA00033751"/>
    </source>
</evidence>
<evidence type="ECO:0000256" key="2">
    <source>
        <dbReference type="ARBA" id="ARBA00022801"/>
    </source>
</evidence>
<gene>
    <name evidence="6" type="ORF">PENSUB_7312</name>
</gene>
<sequence length="610" mass="67692">MATQQFQPSFADTTDFENAKRGFIGALDPCIIRSADGRVVWNNDEYNFLAEECPPTANSKLWRQGQLLSIQGLFKSTNGIYQVRGLDLSNMTIVEGKEGVIVIDPLTSVETAAAALALYRKHRGDRKVTAVIYSHSHIDHFGGAQGILPVAKSHSIPLIAPEGFMEEATSENLYLGNAMRRRAGYMYGNRLPKGPAGQIGCGLGMCVPSGVNSLVPPNTIIYKTGEERVVDGVRIVFQMVPESEAPSEMNFYFPDHRALYIAECAVHSLHNIITLRGAQVRDAKAWSQYLDESLVLFGKESDVMLAGHAWPTWGHEDIAKFIGDQRDLYAYIHDQTVRLMNHGMTGIEIAEHLSLPPSLQKSWFAQGFYGSVSHNVKGIYQRYLGWFDGNPAHLWEHPPKQSAKRYVECMGGIEEVVQKAKSFAEDGDMRFAATLLDHAVTFDPSHTGAKTALASVFTKLGHGSENGTWRNFYLTGALALLAGNRPDPRQSMSTGLRPEQSVEQWLTLLSIRLDGIKAAEECFSIHFHLTDDQRWWRVNISNGALTYREADSNEGIHGEANLTVHLTRLELLQVLSRGNLEGTSYEGDVDLINKLLSLMEGSEKPGQMRL</sequence>
<dbReference type="InterPro" id="IPR001279">
    <property type="entry name" value="Metallo-B-lactamas"/>
</dbReference>
<evidence type="ECO:0000256" key="1">
    <source>
        <dbReference type="ARBA" id="ARBA00022723"/>
    </source>
</evidence>
<reference evidence="6 7" key="1">
    <citation type="submission" date="2016-10" db="EMBL/GenBank/DDBJ databases">
        <title>Genome sequence of the ascomycete fungus Penicillium subrubescens.</title>
        <authorList>
            <person name="De Vries R.P."/>
            <person name="Peng M."/>
            <person name="Dilokpimol A."/>
            <person name="Hilden K."/>
            <person name="Makela M.R."/>
            <person name="Grigoriev I."/>
            <person name="Riley R."/>
            <person name="Granchi Z."/>
        </authorList>
    </citation>
    <scope>NUCLEOTIDE SEQUENCE [LARGE SCALE GENOMIC DNA]</scope>
    <source>
        <strain evidence="6 7">CBS 132785</strain>
    </source>
</reference>
<dbReference type="AlphaFoldDB" id="A0A1Q5TM99"/>
<dbReference type="SMART" id="SM00849">
    <property type="entry name" value="Lactamase_B"/>
    <property type="match status" value="1"/>
</dbReference>
<dbReference type="Pfam" id="PF00753">
    <property type="entry name" value="Lactamase_B"/>
    <property type="match status" value="1"/>
</dbReference>
<dbReference type="SUPFAM" id="SSF55718">
    <property type="entry name" value="SCP-like"/>
    <property type="match status" value="1"/>
</dbReference>
<dbReference type="InterPro" id="IPR044097">
    <property type="entry name" value="Bds1/SdsA1_MBL-fold"/>
</dbReference>
<dbReference type="OrthoDB" id="449487at2759"/>
<comment type="similarity">
    <text evidence="4">Belongs to the metallo-beta-lactamase superfamily. Type III sulfatase family.</text>
</comment>